<gene>
    <name evidence="1" type="ORF">METZ01_LOCUS411548</name>
</gene>
<evidence type="ECO:0008006" key="2">
    <source>
        <dbReference type="Google" id="ProtNLM"/>
    </source>
</evidence>
<protein>
    <recommendedName>
        <fullName evidence="2">Tubulin/FtsZ GTPase domain-containing protein</fullName>
    </recommendedName>
</protein>
<dbReference type="EMBL" id="UINC01160187">
    <property type="protein sequence ID" value="SVD58694.1"/>
    <property type="molecule type" value="Genomic_DNA"/>
</dbReference>
<accession>A0A382WJA1</accession>
<feature type="non-terminal residue" evidence="1">
    <location>
        <position position="151"/>
    </location>
</feature>
<name>A0A382WJA1_9ZZZZ</name>
<dbReference type="AlphaFoldDB" id="A0A382WJA1"/>
<organism evidence="1">
    <name type="scientific">marine metagenome</name>
    <dbReference type="NCBI Taxonomy" id="408172"/>
    <lineage>
        <taxon>unclassified sequences</taxon>
        <taxon>metagenomes</taxon>
        <taxon>ecological metagenomes</taxon>
    </lineage>
</organism>
<proteinExistence type="predicted"/>
<reference evidence="1" key="1">
    <citation type="submission" date="2018-05" db="EMBL/GenBank/DDBJ databases">
        <authorList>
            <person name="Lanie J.A."/>
            <person name="Ng W.-L."/>
            <person name="Kazmierczak K.M."/>
            <person name="Andrzejewski T.M."/>
            <person name="Davidsen T.M."/>
            <person name="Wayne K.J."/>
            <person name="Tettelin H."/>
            <person name="Glass J.I."/>
            <person name="Rusch D."/>
            <person name="Podicherti R."/>
            <person name="Tsui H.-C.T."/>
            <person name="Winkler M.E."/>
        </authorList>
    </citation>
    <scope>NUCLEOTIDE SEQUENCE</scope>
</reference>
<evidence type="ECO:0000313" key="1">
    <source>
        <dbReference type="EMBL" id="SVD58694.1"/>
    </source>
</evidence>
<dbReference type="Pfam" id="PF13809">
    <property type="entry name" value="Tubulin_2"/>
    <property type="match status" value="1"/>
</dbReference>
<sequence>MIIVGCGGSGGKVVQLLRRELELQLERKNWKEGIPKAWQLVYVDPPSTQEQGIPGVPTVPLRDYISVSGGFDLYGDVITSLFNSYAGMEDRFSGWLPEKEGVTVPLTDGAGQMRAVGRATAFSSMGHLGQRLQAAYEATVANSAELAQLYN</sequence>
<dbReference type="InterPro" id="IPR025904">
    <property type="entry name" value="Tubulin-like"/>
</dbReference>